<dbReference type="EMBL" id="WESC01000014">
    <property type="protein sequence ID" value="KAB7738972.1"/>
    <property type="molecule type" value="Genomic_DNA"/>
</dbReference>
<protein>
    <recommendedName>
        <fullName evidence="2">Cell shape-determining protein MreC</fullName>
    </recommendedName>
    <alternativeName>
        <fullName evidence="4">Cell shape protein MreC</fullName>
    </alternativeName>
</protein>
<feature type="compositionally biased region" description="Acidic residues" evidence="5">
    <location>
        <begin position="366"/>
        <end position="378"/>
    </location>
</feature>
<evidence type="ECO:0000256" key="3">
    <source>
        <dbReference type="ARBA" id="ARBA00022960"/>
    </source>
</evidence>
<dbReference type="PANTHER" id="PTHR34138:SF1">
    <property type="entry name" value="CELL SHAPE-DETERMINING PROTEIN MREC"/>
    <property type="match status" value="1"/>
</dbReference>
<dbReference type="InterPro" id="IPR055342">
    <property type="entry name" value="MreC_beta-barrel_core"/>
</dbReference>
<keyword evidence="3" id="KW-0133">Cell shape</keyword>
<evidence type="ECO:0000259" key="6">
    <source>
        <dbReference type="Pfam" id="PF04085"/>
    </source>
</evidence>
<sequence length="389" mass="41504">MAIDPNRSAVPIREISNRISLVFMLTLAAALLLLGRAETYVFDEARQVVTDMTAPLLEIASRPVSAARRVVERTDEYAYVFDENERLRAENARLLAWKDAALRLESKLARYEALLNVQIDPAIKYVSGRVVSDNGGPFVDTVIVNVGREAGAKSGDGVVDTDGLVGRIVATGKKASRILLLTDLNSRIPVVIEPAHYKAVLAGDNTDWPKLEYLASTSSVSPGDRVVTSGDGGLIPPGIPVGVVIQTSDGFLRVQTFSDRDRLDFVRILKYEFPSQIDRQDPPAVLLGPPVESKPVERVKPAATIPGAPKPATPPLTEGASAPAKPAKPAPVAKKPEKKPAPPPQVLPPEATPAAPSASTMQPVPDAEEDVPPPEEDVVPGSQDTPGTE</sequence>
<feature type="region of interest" description="Disordered" evidence="5">
    <location>
        <begin position="302"/>
        <end position="389"/>
    </location>
</feature>
<keyword evidence="8" id="KW-1185">Reference proteome</keyword>
<dbReference type="AlphaFoldDB" id="A0A6N6VGD5"/>
<organism evidence="7 8">
    <name type="scientific">Parvibaculum sedimenti</name>
    <dbReference type="NCBI Taxonomy" id="2608632"/>
    <lineage>
        <taxon>Bacteria</taxon>
        <taxon>Pseudomonadati</taxon>
        <taxon>Pseudomonadota</taxon>
        <taxon>Alphaproteobacteria</taxon>
        <taxon>Hyphomicrobiales</taxon>
        <taxon>Parvibaculaceae</taxon>
        <taxon>Parvibaculum</taxon>
    </lineage>
</organism>
<evidence type="ECO:0000256" key="1">
    <source>
        <dbReference type="ARBA" id="ARBA00009369"/>
    </source>
</evidence>
<evidence type="ECO:0000256" key="5">
    <source>
        <dbReference type="SAM" id="MobiDB-lite"/>
    </source>
</evidence>
<feature type="compositionally biased region" description="Low complexity" evidence="5">
    <location>
        <begin position="320"/>
        <end position="333"/>
    </location>
</feature>
<reference evidence="7 8" key="1">
    <citation type="submission" date="2019-09" db="EMBL/GenBank/DDBJ databases">
        <title>Parvibaculum sedimenti sp. nov., isolated from sediment.</title>
        <authorList>
            <person name="Wang Y."/>
        </authorList>
    </citation>
    <scope>NUCLEOTIDE SEQUENCE [LARGE SCALE GENOMIC DNA]</scope>
    <source>
        <strain evidence="7 8">HXT-9</strain>
    </source>
</reference>
<feature type="compositionally biased region" description="Pro residues" evidence="5">
    <location>
        <begin position="341"/>
        <end position="351"/>
    </location>
</feature>
<feature type="domain" description="Rod shape-determining protein MreC beta-barrel core" evidence="6">
    <location>
        <begin position="130"/>
        <end position="269"/>
    </location>
</feature>
<evidence type="ECO:0000313" key="7">
    <source>
        <dbReference type="EMBL" id="KAB7738972.1"/>
    </source>
</evidence>
<evidence type="ECO:0000313" key="8">
    <source>
        <dbReference type="Proteomes" id="UP000468901"/>
    </source>
</evidence>
<dbReference type="RefSeq" id="WP_152217063.1">
    <property type="nucleotide sequence ID" value="NZ_WESC01000014.1"/>
</dbReference>
<feature type="compositionally biased region" description="Low complexity" evidence="5">
    <location>
        <begin position="352"/>
        <end position="365"/>
    </location>
</feature>
<dbReference type="Gene3D" id="2.40.10.350">
    <property type="entry name" value="Rod shape-determining protein MreC, domain 2"/>
    <property type="match status" value="1"/>
</dbReference>
<evidence type="ECO:0000256" key="2">
    <source>
        <dbReference type="ARBA" id="ARBA00013855"/>
    </source>
</evidence>
<dbReference type="GO" id="GO:0008360">
    <property type="term" value="P:regulation of cell shape"/>
    <property type="evidence" value="ECO:0007669"/>
    <property type="project" value="UniProtKB-KW"/>
</dbReference>
<dbReference type="Proteomes" id="UP000468901">
    <property type="component" value="Unassembled WGS sequence"/>
</dbReference>
<dbReference type="PANTHER" id="PTHR34138">
    <property type="entry name" value="CELL SHAPE-DETERMINING PROTEIN MREC"/>
    <property type="match status" value="1"/>
</dbReference>
<name>A0A6N6VGD5_9HYPH</name>
<dbReference type="Pfam" id="PF04085">
    <property type="entry name" value="MreC"/>
    <property type="match status" value="1"/>
</dbReference>
<dbReference type="InterPro" id="IPR042177">
    <property type="entry name" value="Cell/Rod_1"/>
</dbReference>
<comment type="caution">
    <text evidence="7">The sequence shown here is derived from an EMBL/GenBank/DDBJ whole genome shotgun (WGS) entry which is preliminary data.</text>
</comment>
<comment type="similarity">
    <text evidence="1">Belongs to the MreC family.</text>
</comment>
<accession>A0A6N6VGD5</accession>
<gene>
    <name evidence="7" type="ORF">F2P47_14315</name>
</gene>
<dbReference type="GO" id="GO:0005886">
    <property type="term" value="C:plasma membrane"/>
    <property type="evidence" value="ECO:0007669"/>
    <property type="project" value="TreeGrafter"/>
</dbReference>
<dbReference type="Gene3D" id="2.40.10.340">
    <property type="entry name" value="Rod shape-determining protein MreC, domain 1"/>
    <property type="match status" value="1"/>
</dbReference>
<evidence type="ECO:0000256" key="4">
    <source>
        <dbReference type="ARBA" id="ARBA00032089"/>
    </source>
</evidence>
<dbReference type="InterPro" id="IPR007221">
    <property type="entry name" value="MreC"/>
</dbReference>
<dbReference type="InterPro" id="IPR042175">
    <property type="entry name" value="Cell/Rod_MreC_2"/>
</dbReference>
<proteinExistence type="inferred from homology"/>